<reference evidence="1 2" key="1">
    <citation type="journal article" date="2011" name="J. Bacteriol.">
        <title>Whole-genome sequences of thirteen isolates of Borrelia burgdorferi.</title>
        <authorList>
            <person name="Schutzer S.E."/>
            <person name="Fraser-Liggett C.M."/>
            <person name="Casjens S.R."/>
            <person name="Qiu W.G."/>
            <person name="Dunn J.J."/>
            <person name="Mongodin E.F."/>
            <person name="Luft B.J."/>
        </authorList>
    </citation>
    <scope>NUCLEOTIDE SEQUENCE [LARGE SCALE GENOMIC DNA]</scope>
    <source>
        <strain evidence="1 2">ZS7</strain>
    </source>
</reference>
<dbReference type="Proteomes" id="UP000006901">
    <property type="component" value="Chromosome"/>
</dbReference>
<dbReference type="HOGENOM" id="CLU_1944569_0_0_12"/>
<proteinExistence type="predicted"/>
<sequence length="143" mass="17439">MNDLNFRKQKLNRILTIRTYFRKLSERDLMNINKKISKINQFSDGIPNILKNLNGFNDLYIRGYIDCLNYKKTQNFKILEELRKHYNKCYDVYVDKYRQEKKIKILIKNLNNSIIKNREKKESLLLDEHVNYKVCQNLRNESE</sequence>
<dbReference type="GeneID" id="56567718"/>
<accession>A0A0H3C3I4</accession>
<dbReference type="RefSeq" id="WP_002657726.1">
    <property type="nucleotide sequence ID" value="NC_011728.1"/>
</dbReference>
<protein>
    <submittedName>
        <fullName evidence="1">Flagellar protein</fullName>
    </submittedName>
</protein>
<keyword evidence="1" id="KW-0969">Cilium</keyword>
<evidence type="ECO:0000313" key="2">
    <source>
        <dbReference type="Proteomes" id="UP000006901"/>
    </source>
</evidence>
<name>A0A0H3C3I4_BORBZ</name>
<gene>
    <name evidence="1" type="ordered locus">BbuZS7_0293</name>
</gene>
<keyword evidence="1" id="KW-0966">Cell projection</keyword>
<organism evidence="1 2">
    <name type="scientific">Borreliella burgdorferi (strain ZS7)</name>
    <name type="common">Borrelia burgdorferi</name>
    <dbReference type="NCBI Taxonomy" id="445985"/>
    <lineage>
        <taxon>Bacteria</taxon>
        <taxon>Pseudomonadati</taxon>
        <taxon>Spirochaetota</taxon>
        <taxon>Spirochaetia</taxon>
        <taxon>Spirochaetales</taxon>
        <taxon>Borreliaceae</taxon>
        <taxon>Borreliella</taxon>
    </lineage>
</organism>
<dbReference type="EMBL" id="CP001205">
    <property type="protein sequence ID" value="ACK74781.1"/>
    <property type="molecule type" value="Genomic_DNA"/>
</dbReference>
<keyword evidence="1" id="KW-0282">Flagellum</keyword>
<evidence type="ECO:0000313" key="1">
    <source>
        <dbReference type="EMBL" id="ACK74781.1"/>
    </source>
</evidence>
<dbReference type="AlphaFoldDB" id="A0A0H3C3I4"/>
<dbReference type="KEGG" id="bbz:BbuZS7_0293"/>